<reference evidence="1 2" key="1">
    <citation type="submission" date="2020-08" db="EMBL/GenBank/DDBJ databases">
        <title>Functional genomics of gut bacteria from endangered species of beetles.</title>
        <authorList>
            <person name="Carlos-Shanley C."/>
        </authorList>
    </citation>
    <scope>NUCLEOTIDE SEQUENCE [LARGE SCALE GENOMIC DNA]</scope>
    <source>
        <strain evidence="1 2">S00224</strain>
    </source>
</reference>
<organism evidence="1 2">
    <name type="scientific">Sphingomonas kyeonggiensis</name>
    <dbReference type="NCBI Taxonomy" id="1268553"/>
    <lineage>
        <taxon>Bacteria</taxon>
        <taxon>Pseudomonadati</taxon>
        <taxon>Pseudomonadota</taxon>
        <taxon>Alphaproteobacteria</taxon>
        <taxon>Sphingomonadales</taxon>
        <taxon>Sphingomonadaceae</taxon>
        <taxon>Sphingomonas</taxon>
    </lineage>
</organism>
<dbReference type="AlphaFoldDB" id="A0A7W7JZT0"/>
<proteinExistence type="predicted"/>
<keyword evidence="2" id="KW-1185">Reference proteome</keyword>
<dbReference type="RefSeq" id="WP_184162859.1">
    <property type="nucleotide sequence ID" value="NZ_JACHLN010000001.1"/>
</dbReference>
<dbReference type="Proteomes" id="UP000575241">
    <property type="component" value="Unassembled WGS sequence"/>
</dbReference>
<protein>
    <submittedName>
        <fullName evidence="1">Uncharacterized protein</fullName>
    </submittedName>
</protein>
<evidence type="ECO:0000313" key="2">
    <source>
        <dbReference type="Proteomes" id="UP000575241"/>
    </source>
</evidence>
<sequence length="159" mass="18504">MDFSDWHVARARALFTVLAERHALRMRGADAGPDYLALELPVQYGLRIALKLVWSRDLLMIRSELFTAEFHLDADADAETKFIETFDGLVEGEIRLHLFYWPRAARPYKTLLQRAEGNGEDAVWRTIYTWFRWLPWSPVAREEVFVNSRAPHLHVVGHA</sequence>
<comment type="caution">
    <text evidence="1">The sequence shown here is derived from an EMBL/GenBank/DDBJ whole genome shotgun (WGS) entry which is preliminary data.</text>
</comment>
<gene>
    <name evidence="1" type="ORF">HNP52_000831</name>
</gene>
<evidence type="ECO:0000313" key="1">
    <source>
        <dbReference type="EMBL" id="MBB4837780.1"/>
    </source>
</evidence>
<name>A0A7W7JZT0_9SPHN</name>
<dbReference type="EMBL" id="JACHLN010000001">
    <property type="protein sequence ID" value="MBB4837780.1"/>
    <property type="molecule type" value="Genomic_DNA"/>
</dbReference>
<accession>A0A7W7JZT0</accession>